<dbReference type="Proteomes" id="UP000620550">
    <property type="component" value="Unassembled WGS sequence"/>
</dbReference>
<proteinExistence type="predicted"/>
<dbReference type="SUPFAM" id="SSF51905">
    <property type="entry name" value="FAD/NAD(P)-binding domain"/>
    <property type="match status" value="1"/>
</dbReference>
<protein>
    <recommendedName>
        <fullName evidence="1">FAD-dependent urate hydroxylase HpyO/Asp monooxygenase CreE-like FAD/NAD(P)-binding domain-containing protein</fullName>
    </recommendedName>
</protein>
<feature type="domain" description="FAD-dependent urate hydroxylase HpyO/Asp monooxygenase CreE-like FAD/NAD(P)-binding" evidence="1">
    <location>
        <begin position="2"/>
        <end position="155"/>
    </location>
</feature>
<evidence type="ECO:0000313" key="2">
    <source>
        <dbReference type="EMBL" id="GHE35986.1"/>
    </source>
</evidence>
<dbReference type="Pfam" id="PF13454">
    <property type="entry name" value="NAD_binding_9"/>
    <property type="match status" value="1"/>
</dbReference>
<dbReference type="InterPro" id="IPR036188">
    <property type="entry name" value="FAD/NAD-bd_sf"/>
</dbReference>
<evidence type="ECO:0000259" key="1">
    <source>
        <dbReference type="Pfam" id="PF13454"/>
    </source>
</evidence>
<reference evidence="3" key="1">
    <citation type="journal article" date="2019" name="Int. J. Syst. Evol. Microbiol.">
        <title>The Global Catalogue of Microorganisms (GCM) 10K type strain sequencing project: providing services to taxonomists for standard genome sequencing and annotation.</title>
        <authorList>
            <consortium name="The Broad Institute Genomics Platform"/>
            <consortium name="The Broad Institute Genome Sequencing Center for Infectious Disease"/>
            <person name="Wu L."/>
            <person name="Ma J."/>
        </authorList>
    </citation>
    <scope>NUCLEOTIDE SEQUENCE [LARGE SCALE GENOMIC DNA]</scope>
    <source>
        <strain evidence="3">CGMCC 1.12966</strain>
    </source>
</reference>
<dbReference type="InterPro" id="IPR038732">
    <property type="entry name" value="HpyO/CreE_NAD-binding"/>
</dbReference>
<sequence length="556" mass="62740">MGLLLIQRLLDHFEGNLSIDVFEREATVGAGMPYSQLGAADEHIANVSANELPAVLRSIETWVNKQEKTMLDRFSVSAEEFNAYKALPRLFLGSYLSDEFARLAHRCAAKGFDIKIHYQCEVIDIIDLPASSSVTIVHTNGRTIVDKAIICSGHFWPKHNEGRVEGYFDSPYPPAKLNGKNNYAIAIRGASLTAIDAVRTLARNNGYFYETTAGSIAYRRNPDSEEFRLVMHARNGLLPAVRFHLEDAQLGRGELLSMEEIEQIKSENEGFIPLDYLYEHVFLDRINKYGSAMKDTVNALTMEEFVEKMMEYREDIDPFELLEQEYREAARSIRNRTSIYWKEMLAVLSYTMNYPAKYFSAEDMLRLQKTLKPLISIVIAFVPQQSVEELLALHQAGVLSLQEVGEESKVEPLETGGVRYHYTDQSGQQVSDRYTMFVDCVGQPMLSMSDLPFESLKKSETVAPAMVKFRSQLNGAEAYANGIKGVGKGQDGNFYMQLPGLAINDYFQLTDVYGRVNERLYMLAVPFIGGFNPDYSGLDFTEEASMRVVEALGMQI</sequence>
<evidence type="ECO:0000313" key="3">
    <source>
        <dbReference type="Proteomes" id="UP000620550"/>
    </source>
</evidence>
<dbReference type="PANTHER" id="PTHR40254:SF1">
    <property type="entry name" value="BLR0577 PROTEIN"/>
    <property type="match status" value="1"/>
</dbReference>
<accession>A0ABQ3HUL9</accession>
<keyword evidence="3" id="KW-1185">Reference proteome</keyword>
<comment type="caution">
    <text evidence="2">The sequence shown here is derived from an EMBL/GenBank/DDBJ whole genome shotgun (WGS) entry which is preliminary data.</text>
</comment>
<dbReference type="PANTHER" id="PTHR40254">
    <property type="entry name" value="BLR0577 PROTEIN"/>
    <property type="match status" value="1"/>
</dbReference>
<dbReference type="InterPro" id="IPR052189">
    <property type="entry name" value="L-asp_N-monooxygenase_NS-form"/>
</dbReference>
<gene>
    <name evidence="2" type="ORF">GCM10017764_19190</name>
</gene>
<name>A0ABQ3HUL9_9SPHI</name>
<organism evidence="2 3">
    <name type="scientific">Sphingobacterium griseoflavum</name>
    <dbReference type="NCBI Taxonomy" id="1474952"/>
    <lineage>
        <taxon>Bacteria</taxon>
        <taxon>Pseudomonadati</taxon>
        <taxon>Bacteroidota</taxon>
        <taxon>Sphingobacteriia</taxon>
        <taxon>Sphingobacteriales</taxon>
        <taxon>Sphingobacteriaceae</taxon>
        <taxon>Sphingobacterium</taxon>
    </lineage>
</organism>
<dbReference type="EMBL" id="BNAF01000006">
    <property type="protein sequence ID" value="GHE35986.1"/>
    <property type="molecule type" value="Genomic_DNA"/>
</dbReference>